<accession>A0AB40D112</accession>
<proteinExistence type="inferred from homology"/>
<evidence type="ECO:0000259" key="5">
    <source>
        <dbReference type="Pfam" id="PF04083"/>
    </source>
</evidence>
<feature type="domain" description="Partial AB-hydrolase lipase" evidence="5">
    <location>
        <begin position="68"/>
        <end position="125"/>
    </location>
</feature>
<keyword evidence="6" id="KW-1185">Reference proteome</keyword>
<evidence type="ECO:0000256" key="1">
    <source>
        <dbReference type="ARBA" id="ARBA00010701"/>
    </source>
</evidence>
<evidence type="ECO:0000313" key="6">
    <source>
        <dbReference type="Proteomes" id="UP001515500"/>
    </source>
</evidence>
<gene>
    <name evidence="7" type="primary">LOC120282585</name>
</gene>
<evidence type="ECO:0000313" key="7">
    <source>
        <dbReference type="RefSeq" id="XP_039145359.1"/>
    </source>
</evidence>
<dbReference type="GO" id="GO:0016042">
    <property type="term" value="P:lipid catabolic process"/>
    <property type="evidence" value="ECO:0007669"/>
    <property type="project" value="UniProtKB-KW"/>
</dbReference>
<dbReference type="InterPro" id="IPR029058">
    <property type="entry name" value="AB_hydrolase_fold"/>
</dbReference>
<name>A0AB40D112_DIOCR</name>
<dbReference type="FunFam" id="3.40.50.1820:FF:000126">
    <property type="entry name" value="Lipase"/>
    <property type="match status" value="1"/>
</dbReference>
<keyword evidence="2" id="KW-0442">Lipid degradation</keyword>
<evidence type="ECO:0000256" key="2">
    <source>
        <dbReference type="PIRNR" id="PIRNR000862"/>
    </source>
</evidence>
<comment type="similarity">
    <text evidence="1 2">Belongs to the AB hydrolase superfamily. Lipase family.</text>
</comment>
<feature type="active site" description="Charge relay system" evidence="3">
    <location>
        <position position="371"/>
    </location>
</feature>
<feature type="signal peptide" evidence="4">
    <location>
        <begin position="1"/>
        <end position="24"/>
    </location>
</feature>
<dbReference type="RefSeq" id="XP_039145359.1">
    <property type="nucleotide sequence ID" value="XM_039289425.1"/>
</dbReference>
<dbReference type="InterPro" id="IPR025483">
    <property type="entry name" value="Lipase_euk"/>
</dbReference>
<dbReference type="GeneID" id="120282585"/>
<dbReference type="PIRSF" id="PIRSF000862">
    <property type="entry name" value="Steryl_ester_lip"/>
    <property type="match status" value="1"/>
</dbReference>
<organism evidence="6 7">
    <name type="scientific">Dioscorea cayennensis subsp. rotundata</name>
    <name type="common">White Guinea yam</name>
    <name type="synonym">Dioscorea rotundata</name>
    <dbReference type="NCBI Taxonomy" id="55577"/>
    <lineage>
        <taxon>Eukaryota</taxon>
        <taxon>Viridiplantae</taxon>
        <taxon>Streptophyta</taxon>
        <taxon>Embryophyta</taxon>
        <taxon>Tracheophyta</taxon>
        <taxon>Spermatophyta</taxon>
        <taxon>Magnoliopsida</taxon>
        <taxon>Liliopsida</taxon>
        <taxon>Dioscoreales</taxon>
        <taxon>Dioscoreaceae</taxon>
        <taxon>Dioscorea</taxon>
    </lineage>
</organism>
<dbReference type="GO" id="GO:0016788">
    <property type="term" value="F:hydrolase activity, acting on ester bonds"/>
    <property type="evidence" value="ECO:0007669"/>
    <property type="project" value="InterPro"/>
</dbReference>
<keyword evidence="4" id="KW-0732">Signal</keyword>
<dbReference type="AlphaFoldDB" id="A0AB40D112"/>
<reference evidence="7" key="1">
    <citation type="submission" date="2025-08" db="UniProtKB">
        <authorList>
            <consortium name="RefSeq"/>
        </authorList>
    </citation>
    <scope>IDENTIFICATION</scope>
</reference>
<dbReference type="SUPFAM" id="SSF53474">
    <property type="entry name" value="alpha/beta-Hydrolases"/>
    <property type="match status" value="1"/>
</dbReference>
<sequence>MAMYNNIIVLYLLFCVISFEGGLGVRINKEDQELFMRSTSVSQAPAPSAIVPPAPAPGSTGGTCKTRVEIFGYPCEEHTVTTEDGYILSIQRIPNGRSGSNSGAAKTPVLLQHGLMMDGTTWLMNSADESLGYILADNGYDVWIANSRGTIYSLGHTSLSAADPEYWNWSWDELTAYDLPATFEYVYNQTGQQQLHYVGHSLGTLIAMTSFCQGNLVNMLKSAALLGPVAYMDQVDSPLARGAADSFIADAIYWLGLDQFDPNGEAVHNLLAKLCKEPHVNCFDLLTSFTGPNCCLNSSAVEVFLDHEPQSTATKNMVHLSQMIRRGTVTKYDYDDATENMEHYGQSSPPAYNISGMASDIPLLFGYGGQDQLADVKDVEHLLQAIQPHDQDKLTIHYLAKYSHADLVMAVNAKQDLYDPILDFFHLHS</sequence>
<protein>
    <recommendedName>
        <fullName evidence="2">Lipase</fullName>
    </recommendedName>
</protein>
<dbReference type="Pfam" id="PF04083">
    <property type="entry name" value="Abhydro_lipase"/>
    <property type="match status" value="1"/>
</dbReference>
<keyword evidence="2" id="KW-0378">Hydrolase</keyword>
<keyword evidence="2" id="KW-0443">Lipid metabolism</keyword>
<dbReference type="InterPro" id="IPR006693">
    <property type="entry name" value="AB_hydrolase_lipase"/>
</dbReference>
<dbReference type="Gene3D" id="3.40.50.1820">
    <property type="entry name" value="alpha/beta hydrolase"/>
    <property type="match status" value="1"/>
</dbReference>
<evidence type="ECO:0000256" key="4">
    <source>
        <dbReference type="SAM" id="SignalP"/>
    </source>
</evidence>
<feature type="active site" description="Charge relay system" evidence="3">
    <location>
        <position position="404"/>
    </location>
</feature>
<feature type="active site" description="Nucleophile" evidence="3">
    <location>
        <position position="201"/>
    </location>
</feature>
<dbReference type="PANTHER" id="PTHR11005">
    <property type="entry name" value="LYSOSOMAL ACID LIPASE-RELATED"/>
    <property type="match status" value="1"/>
</dbReference>
<dbReference type="Proteomes" id="UP001515500">
    <property type="component" value="Chromosome 18"/>
</dbReference>
<evidence type="ECO:0000256" key="3">
    <source>
        <dbReference type="PIRSR" id="PIRSR000862-1"/>
    </source>
</evidence>
<feature type="chain" id="PRO_5044224018" description="Lipase" evidence="4">
    <location>
        <begin position="25"/>
        <end position="429"/>
    </location>
</feature>